<dbReference type="Proteomes" id="UP000249902">
    <property type="component" value="Unassembled WGS sequence"/>
</dbReference>
<keyword evidence="3" id="KW-1185">Reference proteome</keyword>
<organism evidence="2 4">
    <name type="scientific">Capnocytophaga sputigena</name>
    <dbReference type="NCBI Taxonomy" id="1019"/>
    <lineage>
        <taxon>Bacteria</taxon>
        <taxon>Pseudomonadati</taxon>
        <taxon>Bacteroidota</taxon>
        <taxon>Flavobacteriia</taxon>
        <taxon>Flavobacteriales</taxon>
        <taxon>Flavobacteriaceae</taxon>
        <taxon>Capnocytophaga</taxon>
    </lineage>
</organism>
<accession>A0AAX2IG84</accession>
<dbReference type="AlphaFoldDB" id="A0AAX2IG84"/>
<dbReference type="EMBL" id="CP022385">
    <property type="protein sequence ID" value="ATA84998.1"/>
    <property type="molecule type" value="Genomic_DNA"/>
</dbReference>
<reference evidence="2 4" key="3">
    <citation type="submission" date="2018-06" db="EMBL/GenBank/DDBJ databases">
        <authorList>
            <consortium name="Pathogen Informatics"/>
            <person name="Doyle S."/>
        </authorList>
    </citation>
    <scope>NUCLEOTIDE SEQUENCE [LARGE SCALE GENOMIC DNA]</scope>
    <source>
        <strain evidence="2 4">NCTC11653</strain>
    </source>
</reference>
<dbReference type="Proteomes" id="UP000217301">
    <property type="component" value="Chromosome"/>
</dbReference>
<reference evidence="1" key="1">
    <citation type="journal article" date="2017" name="Genome Announc.">
        <title>Twelve Complete Reference Genomes of Clinical Isolates in the Capnocytophaga Genus.</title>
        <authorList>
            <person name="Villarma A."/>
            <person name="Gulvik C.A."/>
            <person name="Rowe L.A."/>
            <person name="Sheth M."/>
            <person name="Juieng P."/>
            <person name="Nicholson A.C."/>
            <person name="Loparev V.N."/>
            <person name="McQuiston J.R."/>
        </authorList>
    </citation>
    <scope>NUCLEOTIDE SEQUENCE</scope>
    <source>
        <strain evidence="1">KC1668</strain>
    </source>
</reference>
<sequence length="129" mass="15097">MFQIGAKNTAKINFMMNIQRENGIDEVNCAFRMLNMGLDQFIEIQHSMVSLDLDFEVNEEHRNIIIDMNHKEDVNTIIQLCKKFNIKKGNIYCSIISSYDNGGFRLPSYIIYLIKEMQEIELDFSFVVC</sequence>
<dbReference type="KEGG" id="cspu:CGC55_11060"/>
<evidence type="ECO:0000313" key="3">
    <source>
        <dbReference type="Proteomes" id="UP000217301"/>
    </source>
</evidence>
<dbReference type="EMBL" id="UAVP01000009">
    <property type="protein sequence ID" value="SQA76304.1"/>
    <property type="molecule type" value="Genomic_DNA"/>
</dbReference>
<reference evidence="3" key="2">
    <citation type="submission" date="2017-06" db="EMBL/GenBank/DDBJ databases">
        <title>Capnocytophaga spp. assemblies.</title>
        <authorList>
            <person name="Gulvik C.A."/>
        </authorList>
    </citation>
    <scope>NUCLEOTIDE SEQUENCE [LARGE SCALE GENOMIC DNA]</scope>
    <source>
        <strain evidence="3">KC1668</strain>
    </source>
</reference>
<proteinExistence type="predicted"/>
<evidence type="ECO:0008006" key="5">
    <source>
        <dbReference type="Google" id="ProtNLM"/>
    </source>
</evidence>
<protein>
    <recommendedName>
        <fullName evidence="5">DUF4279 domain-containing protein</fullName>
    </recommendedName>
</protein>
<name>A0AAX2IG84_CAPSP</name>
<gene>
    <name evidence="1" type="ORF">CGC55_11060</name>
    <name evidence="2" type="ORF">NCTC11653_02228</name>
</gene>
<evidence type="ECO:0000313" key="1">
    <source>
        <dbReference type="EMBL" id="ATA84998.1"/>
    </source>
</evidence>
<evidence type="ECO:0000313" key="2">
    <source>
        <dbReference type="EMBL" id="SQA76304.1"/>
    </source>
</evidence>
<evidence type="ECO:0000313" key="4">
    <source>
        <dbReference type="Proteomes" id="UP000249902"/>
    </source>
</evidence>